<dbReference type="Proteomes" id="UP000231472">
    <property type="component" value="Unassembled WGS sequence"/>
</dbReference>
<dbReference type="PIRSF" id="PIRSF016933">
    <property type="entry name" value="PrsW"/>
    <property type="match status" value="1"/>
</dbReference>
<keyword evidence="5" id="KW-0645">Protease</keyword>
<evidence type="ECO:0000256" key="9">
    <source>
        <dbReference type="ARBA" id="ARBA00023136"/>
    </source>
</evidence>
<comment type="caution">
    <text evidence="11">The sequence shown here is derived from an EMBL/GenBank/DDBJ whole genome shotgun (WGS) entry which is preliminary data.</text>
</comment>
<feature type="transmembrane region" description="Helical" evidence="10">
    <location>
        <begin position="34"/>
        <end position="58"/>
    </location>
</feature>
<keyword evidence="8 10" id="KW-1133">Transmembrane helix</keyword>
<dbReference type="PANTHER" id="PTHR36844">
    <property type="entry name" value="PROTEASE PRSW"/>
    <property type="match status" value="1"/>
</dbReference>
<evidence type="ECO:0000256" key="3">
    <source>
        <dbReference type="ARBA" id="ARBA00018997"/>
    </source>
</evidence>
<evidence type="ECO:0000313" key="12">
    <source>
        <dbReference type="Proteomes" id="UP000231472"/>
    </source>
</evidence>
<dbReference type="InterPro" id="IPR026898">
    <property type="entry name" value="PrsW"/>
</dbReference>
<evidence type="ECO:0000256" key="2">
    <source>
        <dbReference type="ARBA" id="ARBA00009165"/>
    </source>
</evidence>
<evidence type="ECO:0000256" key="5">
    <source>
        <dbReference type="ARBA" id="ARBA00022670"/>
    </source>
</evidence>
<feature type="transmembrane region" description="Helical" evidence="10">
    <location>
        <begin position="210"/>
        <end position="230"/>
    </location>
</feature>
<dbReference type="GO" id="GO:0005886">
    <property type="term" value="C:plasma membrane"/>
    <property type="evidence" value="ECO:0007669"/>
    <property type="project" value="UniProtKB-SubCell"/>
</dbReference>
<keyword evidence="6 10" id="KW-0812">Transmembrane</keyword>
<comment type="subcellular location">
    <subcellularLocation>
        <location evidence="1">Cell membrane</location>
        <topology evidence="1">Multi-pass membrane protein</topology>
    </subcellularLocation>
</comment>
<accession>A0A2H0YN59</accession>
<protein>
    <recommendedName>
        <fullName evidence="3">Protease PrsW</fullName>
    </recommendedName>
</protein>
<keyword evidence="4" id="KW-1003">Cell membrane</keyword>
<reference evidence="12" key="1">
    <citation type="submission" date="2017-09" db="EMBL/GenBank/DDBJ databases">
        <title>Depth-based differentiation of microbial function through sediment-hosted aquifers and enrichment of novel symbionts in the deep terrestrial subsurface.</title>
        <authorList>
            <person name="Probst A.J."/>
            <person name="Ladd B."/>
            <person name="Jarett J.K."/>
            <person name="Geller-Mcgrath D.E."/>
            <person name="Sieber C.M.K."/>
            <person name="Emerson J.B."/>
            <person name="Anantharaman K."/>
            <person name="Thomas B.C."/>
            <person name="Malmstrom R."/>
            <person name="Stieglmeier M."/>
            <person name="Klingl A."/>
            <person name="Woyke T."/>
            <person name="Ryan C.M."/>
            <person name="Banfield J.F."/>
        </authorList>
    </citation>
    <scope>NUCLEOTIDE SEQUENCE [LARGE SCALE GENOMIC DNA]</scope>
</reference>
<evidence type="ECO:0000313" key="11">
    <source>
        <dbReference type="EMBL" id="PIS39945.1"/>
    </source>
</evidence>
<evidence type="ECO:0000256" key="10">
    <source>
        <dbReference type="SAM" id="Phobius"/>
    </source>
</evidence>
<feature type="transmembrane region" description="Helical" evidence="10">
    <location>
        <begin position="6"/>
        <end position="22"/>
    </location>
</feature>
<feature type="transmembrane region" description="Helical" evidence="10">
    <location>
        <begin position="111"/>
        <end position="132"/>
    </location>
</feature>
<evidence type="ECO:0000256" key="7">
    <source>
        <dbReference type="ARBA" id="ARBA00022801"/>
    </source>
</evidence>
<comment type="similarity">
    <text evidence="2">Belongs to the protease PrsW family.</text>
</comment>
<sequence>MTYPIYVFFGLAPSIIWLLFYLRKDVHPESNKMILKIFFYGMLVAIIAAVIEIGIFSGLSWFNKNLAGNFPLLFFIFYQFVVIALVEEAAKYLIVKEKVINDPEFDEPIDAMLYMIIASLGFATLENLLVLFPGKEPFLFKQTAAISAFRFIGATFLHALCSGTLGYFLALSIFEPKRKIKLILTGIIIATILHGLFNISIIGIEKNLTITIAVLIVLLIGLAIFVSFGFRKLKKLASICKIK</sequence>
<dbReference type="Pfam" id="PF13367">
    <property type="entry name" value="PrsW-protease"/>
    <property type="match status" value="1"/>
</dbReference>
<keyword evidence="7" id="KW-0378">Hydrolase</keyword>
<dbReference type="PANTHER" id="PTHR36844:SF1">
    <property type="entry name" value="PROTEASE PRSW"/>
    <property type="match status" value="1"/>
</dbReference>
<keyword evidence="9 10" id="KW-0472">Membrane</keyword>
<name>A0A2H0YN59_9BACT</name>
<feature type="transmembrane region" description="Helical" evidence="10">
    <location>
        <begin position="144"/>
        <end position="170"/>
    </location>
</feature>
<organism evidence="11 12">
    <name type="scientific">Candidatus Nealsonbacteria bacterium CG08_land_8_20_14_0_20_36_22</name>
    <dbReference type="NCBI Taxonomy" id="1974704"/>
    <lineage>
        <taxon>Bacteria</taxon>
        <taxon>Candidatus Nealsoniibacteriota</taxon>
    </lineage>
</organism>
<feature type="transmembrane region" description="Helical" evidence="10">
    <location>
        <begin position="182"/>
        <end position="204"/>
    </location>
</feature>
<evidence type="ECO:0000256" key="1">
    <source>
        <dbReference type="ARBA" id="ARBA00004651"/>
    </source>
</evidence>
<feature type="transmembrane region" description="Helical" evidence="10">
    <location>
        <begin position="70"/>
        <end position="90"/>
    </location>
</feature>
<dbReference type="InterPro" id="IPR023596">
    <property type="entry name" value="Peptidase_PrsW_arch/bac"/>
</dbReference>
<dbReference type="EMBL" id="PEYC01000048">
    <property type="protein sequence ID" value="PIS39945.1"/>
    <property type="molecule type" value="Genomic_DNA"/>
</dbReference>
<evidence type="ECO:0000256" key="6">
    <source>
        <dbReference type="ARBA" id="ARBA00022692"/>
    </source>
</evidence>
<dbReference type="AlphaFoldDB" id="A0A2H0YN59"/>
<proteinExistence type="inferred from homology"/>
<dbReference type="GO" id="GO:0008233">
    <property type="term" value="F:peptidase activity"/>
    <property type="evidence" value="ECO:0007669"/>
    <property type="project" value="UniProtKB-KW"/>
</dbReference>
<dbReference type="GO" id="GO:0006508">
    <property type="term" value="P:proteolysis"/>
    <property type="evidence" value="ECO:0007669"/>
    <property type="project" value="UniProtKB-KW"/>
</dbReference>
<evidence type="ECO:0000256" key="8">
    <source>
        <dbReference type="ARBA" id="ARBA00022989"/>
    </source>
</evidence>
<evidence type="ECO:0000256" key="4">
    <source>
        <dbReference type="ARBA" id="ARBA00022475"/>
    </source>
</evidence>
<gene>
    <name evidence="11" type="ORF">COT32_02350</name>
</gene>